<dbReference type="SUPFAM" id="SSF48452">
    <property type="entry name" value="TPR-like"/>
    <property type="match status" value="1"/>
</dbReference>
<name>A0AAD5PL55_9FUNG</name>
<organism evidence="3 4">
    <name type="scientific">Phascolomyces articulosus</name>
    <dbReference type="NCBI Taxonomy" id="60185"/>
    <lineage>
        <taxon>Eukaryota</taxon>
        <taxon>Fungi</taxon>
        <taxon>Fungi incertae sedis</taxon>
        <taxon>Mucoromycota</taxon>
        <taxon>Mucoromycotina</taxon>
        <taxon>Mucoromycetes</taxon>
        <taxon>Mucorales</taxon>
        <taxon>Lichtheimiaceae</taxon>
        <taxon>Phascolomyces</taxon>
    </lineage>
</organism>
<protein>
    <recommendedName>
        <fullName evidence="2">F-box domain-containing protein</fullName>
    </recommendedName>
</protein>
<gene>
    <name evidence="3" type="ORF">BDA99DRAFT_554767</name>
</gene>
<dbReference type="Proteomes" id="UP001209540">
    <property type="component" value="Unassembled WGS sequence"/>
</dbReference>
<comment type="caution">
    <text evidence="3">The sequence shown here is derived from an EMBL/GenBank/DDBJ whole genome shotgun (WGS) entry which is preliminary data.</text>
</comment>
<evidence type="ECO:0000313" key="4">
    <source>
        <dbReference type="Proteomes" id="UP001209540"/>
    </source>
</evidence>
<dbReference type="CDD" id="cd09917">
    <property type="entry name" value="F-box_SF"/>
    <property type="match status" value="1"/>
</dbReference>
<dbReference type="Gene3D" id="1.20.1280.50">
    <property type="match status" value="1"/>
</dbReference>
<keyword evidence="1" id="KW-0802">TPR repeat</keyword>
<dbReference type="InterPro" id="IPR011990">
    <property type="entry name" value="TPR-like_helical_dom_sf"/>
</dbReference>
<sequence>MIYVSQTQKFKIAYGTTRKTLLSVVPNKQKKSSPSSTSIQQNFSAPVVTNTKKRKAKKKEAQKTIAGSPELAKGYFALAQLYREQDDFHTATNIYLQGLESVPSDDPDYTLLLKEKEKVRTKIKQRSEDGFYHLLPYDILCLIFDDLEYKDLLQCTTVCQRWNNFMVEWPEFWNRVLLGMPNVDRSTLVSFIQGRARELRLNGSLDRGVNQDILWLLYCMENNNFIQKLCK</sequence>
<dbReference type="InterPro" id="IPR001810">
    <property type="entry name" value="F-box_dom"/>
</dbReference>
<dbReference type="AlphaFoldDB" id="A0AAD5PL55"/>
<dbReference type="PROSITE" id="PS50181">
    <property type="entry name" value="FBOX"/>
    <property type="match status" value="1"/>
</dbReference>
<evidence type="ECO:0000313" key="3">
    <source>
        <dbReference type="EMBL" id="KAI9276812.1"/>
    </source>
</evidence>
<evidence type="ECO:0000256" key="1">
    <source>
        <dbReference type="PROSITE-ProRule" id="PRU00339"/>
    </source>
</evidence>
<accession>A0AAD5PL55</accession>
<dbReference type="Pfam" id="PF12937">
    <property type="entry name" value="F-box-like"/>
    <property type="match status" value="1"/>
</dbReference>
<proteinExistence type="predicted"/>
<dbReference type="PROSITE" id="PS50005">
    <property type="entry name" value="TPR"/>
    <property type="match status" value="1"/>
</dbReference>
<dbReference type="Gene3D" id="1.25.40.10">
    <property type="entry name" value="Tetratricopeptide repeat domain"/>
    <property type="match status" value="1"/>
</dbReference>
<dbReference type="InterPro" id="IPR036047">
    <property type="entry name" value="F-box-like_dom_sf"/>
</dbReference>
<keyword evidence="4" id="KW-1185">Reference proteome</keyword>
<reference evidence="3" key="1">
    <citation type="journal article" date="2022" name="IScience">
        <title>Evolution of zygomycete secretomes and the origins of terrestrial fungal ecologies.</title>
        <authorList>
            <person name="Chang Y."/>
            <person name="Wang Y."/>
            <person name="Mondo S."/>
            <person name="Ahrendt S."/>
            <person name="Andreopoulos W."/>
            <person name="Barry K."/>
            <person name="Beard J."/>
            <person name="Benny G.L."/>
            <person name="Blankenship S."/>
            <person name="Bonito G."/>
            <person name="Cuomo C."/>
            <person name="Desiro A."/>
            <person name="Gervers K.A."/>
            <person name="Hundley H."/>
            <person name="Kuo A."/>
            <person name="LaButti K."/>
            <person name="Lang B.F."/>
            <person name="Lipzen A."/>
            <person name="O'Donnell K."/>
            <person name="Pangilinan J."/>
            <person name="Reynolds N."/>
            <person name="Sandor L."/>
            <person name="Smith M.E."/>
            <person name="Tsang A."/>
            <person name="Grigoriev I.V."/>
            <person name="Stajich J.E."/>
            <person name="Spatafora J.W."/>
        </authorList>
    </citation>
    <scope>NUCLEOTIDE SEQUENCE</scope>
    <source>
        <strain evidence="3">RSA 2281</strain>
    </source>
</reference>
<dbReference type="InterPro" id="IPR019734">
    <property type="entry name" value="TPR_rpt"/>
</dbReference>
<dbReference type="EMBL" id="JAIXMP010000002">
    <property type="protein sequence ID" value="KAI9276812.1"/>
    <property type="molecule type" value="Genomic_DNA"/>
</dbReference>
<feature type="repeat" description="TPR" evidence="1">
    <location>
        <begin position="72"/>
        <end position="105"/>
    </location>
</feature>
<reference evidence="3" key="2">
    <citation type="submission" date="2023-02" db="EMBL/GenBank/DDBJ databases">
        <authorList>
            <consortium name="DOE Joint Genome Institute"/>
            <person name="Mondo S.J."/>
            <person name="Chang Y."/>
            <person name="Wang Y."/>
            <person name="Ahrendt S."/>
            <person name="Andreopoulos W."/>
            <person name="Barry K."/>
            <person name="Beard J."/>
            <person name="Benny G.L."/>
            <person name="Blankenship S."/>
            <person name="Bonito G."/>
            <person name="Cuomo C."/>
            <person name="Desiro A."/>
            <person name="Gervers K.A."/>
            <person name="Hundley H."/>
            <person name="Kuo A."/>
            <person name="LaButti K."/>
            <person name="Lang B.F."/>
            <person name="Lipzen A."/>
            <person name="O'Donnell K."/>
            <person name="Pangilinan J."/>
            <person name="Reynolds N."/>
            <person name="Sandor L."/>
            <person name="Smith M.W."/>
            <person name="Tsang A."/>
            <person name="Grigoriev I.V."/>
            <person name="Stajich J.E."/>
            <person name="Spatafora J.W."/>
        </authorList>
    </citation>
    <scope>NUCLEOTIDE SEQUENCE</scope>
    <source>
        <strain evidence="3">RSA 2281</strain>
    </source>
</reference>
<dbReference type="SMART" id="SM00256">
    <property type="entry name" value="FBOX"/>
    <property type="match status" value="1"/>
</dbReference>
<feature type="domain" description="F-box" evidence="2">
    <location>
        <begin position="129"/>
        <end position="176"/>
    </location>
</feature>
<dbReference type="SUPFAM" id="SSF81383">
    <property type="entry name" value="F-box domain"/>
    <property type="match status" value="1"/>
</dbReference>
<evidence type="ECO:0000259" key="2">
    <source>
        <dbReference type="PROSITE" id="PS50181"/>
    </source>
</evidence>